<reference evidence="1 2" key="1">
    <citation type="submission" date="2021-01" db="EMBL/GenBank/DDBJ databases">
        <title>Whole genome shotgun sequence of Microbispora corallina NBRC 16416.</title>
        <authorList>
            <person name="Komaki H."/>
            <person name="Tamura T."/>
        </authorList>
    </citation>
    <scope>NUCLEOTIDE SEQUENCE [LARGE SCALE GENOMIC DNA]</scope>
    <source>
        <strain evidence="1 2">NBRC 16416</strain>
    </source>
</reference>
<dbReference type="SUPFAM" id="SSF102405">
    <property type="entry name" value="MCP/YpsA-like"/>
    <property type="match status" value="1"/>
</dbReference>
<dbReference type="PANTHER" id="PTHR43393">
    <property type="entry name" value="CYTOKININ RIBOSIDE 5'-MONOPHOSPHATE PHOSPHORIBOHYDROLASE"/>
    <property type="match status" value="1"/>
</dbReference>
<dbReference type="Pfam" id="PF18306">
    <property type="entry name" value="LDcluster4"/>
    <property type="match status" value="1"/>
</dbReference>
<dbReference type="PANTHER" id="PTHR43393:SF3">
    <property type="entry name" value="LYSINE DECARBOXYLASE-LIKE PROTEIN"/>
    <property type="match status" value="1"/>
</dbReference>
<dbReference type="InterPro" id="IPR041164">
    <property type="entry name" value="LDcluster4"/>
</dbReference>
<protein>
    <submittedName>
        <fullName evidence="1">Lysine decarboxylase</fullName>
    </submittedName>
</protein>
<proteinExistence type="predicted"/>
<accession>A0ABQ4FSU4</accession>
<dbReference type="RefSeq" id="WP_204055477.1">
    <property type="nucleotide sequence ID" value="NZ_BAAAGP010000037.1"/>
</dbReference>
<comment type="caution">
    <text evidence="1">The sequence shown here is derived from an EMBL/GenBank/DDBJ whole genome shotgun (WGS) entry which is preliminary data.</text>
</comment>
<dbReference type="InterPro" id="IPR005268">
    <property type="entry name" value="CHP00725"/>
</dbReference>
<dbReference type="Proteomes" id="UP000603904">
    <property type="component" value="Unassembled WGS sequence"/>
</dbReference>
<dbReference type="Gene3D" id="3.40.50.450">
    <property type="match status" value="1"/>
</dbReference>
<dbReference type="EMBL" id="BOOC01000002">
    <property type="protein sequence ID" value="GIH37788.1"/>
    <property type="molecule type" value="Genomic_DNA"/>
</dbReference>
<dbReference type="InterPro" id="IPR052341">
    <property type="entry name" value="LOG_family_nucleotidases"/>
</dbReference>
<evidence type="ECO:0000313" key="2">
    <source>
        <dbReference type="Proteomes" id="UP000603904"/>
    </source>
</evidence>
<evidence type="ECO:0000313" key="1">
    <source>
        <dbReference type="EMBL" id="GIH37788.1"/>
    </source>
</evidence>
<dbReference type="NCBIfam" id="TIGR00725">
    <property type="entry name" value="TIGR00725 family protein"/>
    <property type="match status" value="1"/>
</dbReference>
<sequence>MVQVAVCGPGECSPEEAEAARAVGGLLARAGAVVVCGGYGGVMAAAAAGAREAGGTVVGVLSGRDRAGASPDLTVALPTGMGEARNAVIVRAADAVIVVGGSWGTLSELALAMRGGTPVVTLGGWRVVDASGAPVPGPVAAAGPADAVRLALRGR</sequence>
<gene>
    <name evidence="1" type="ORF">Mco01_07880</name>
</gene>
<name>A0ABQ4FSU4_9ACTN</name>
<organism evidence="1 2">
    <name type="scientific">Microbispora corallina</name>
    <dbReference type="NCBI Taxonomy" id="83302"/>
    <lineage>
        <taxon>Bacteria</taxon>
        <taxon>Bacillati</taxon>
        <taxon>Actinomycetota</taxon>
        <taxon>Actinomycetes</taxon>
        <taxon>Streptosporangiales</taxon>
        <taxon>Streptosporangiaceae</taxon>
        <taxon>Microbispora</taxon>
    </lineage>
</organism>
<keyword evidence="2" id="KW-1185">Reference proteome</keyword>